<evidence type="ECO:0000313" key="8">
    <source>
        <dbReference type="Proteomes" id="UP000594263"/>
    </source>
</evidence>
<comment type="pathway">
    <text evidence="1">Protein modification; protein ubiquitination.</text>
</comment>
<feature type="domain" description="NPH3" evidence="6">
    <location>
        <begin position="196"/>
        <end position="447"/>
    </location>
</feature>
<dbReference type="Proteomes" id="UP000594263">
    <property type="component" value="Unplaced"/>
</dbReference>
<dbReference type="InterPro" id="IPR027356">
    <property type="entry name" value="NPH3_dom"/>
</dbReference>
<dbReference type="EnsemblPlants" id="Kaladp0011s1062.1.v1.1">
    <property type="protein sequence ID" value="Kaladp0011s1062.1.v1.1"/>
    <property type="gene ID" value="Kaladp0011s1062.v1.1"/>
</dbReference>
<dbReference type="SUPFAM" id="SSF54695">
    <property type="entry name" value="POZ domain"/>
    <property type="match status" value="1"/>
</dbReference>
<dbReference type="PROSITE" id="PS50097">
    <property type="entry name" value="BTB"/>
    <property type="match status" value="1"/>
</dbReference>
<dbReference type="SMART" id="SM00225">
    <property type="entry name" value="BTB"/>
    <property type="match status" value="1"/>
</dbReference>
<dbReference type="Gene3D" id="3.30.710.10">
    <property type="entry name" value="Potassium Channel Kv1.1, Chain A"/>
    <property type="match status" value="1"/>
</dbReference>
<dbReference type="InterPro" id="IPR000210">
    <property type="entry name" value="BTB/POZ_dom"/>
</dbReference>
<name>A0A7N0SX40_KALFE</name>
<organism evidence="7 8">
    <name type="scientific">Kalanchoe fedtschenkoi</name>
    <name type="common">Lavender scallops</name>
    <name type="synonym">South American air plant</name>
    <dbReference type="NCBI Taxonomy" id="63787"/>
    <lineage>
        <taxon>Eukaryota</taxon>
        <taxon>Viridiplantae</taxon>
        <taxon>Streptophyta</taxon>
        <taxon>Embryophyta</taxon>
        <taxon>Tracheophyta</taxon>
        <taxon>Spermatophyta</taxon>
        <taxon>Magnoliopsida</taxon>
        <taxon>eudicotyledons</taxon>
        <taxon>Gunneridae</taxon>
        <taxon>Pentapetalae</taxon>
        <taxon>Saxifragales</taxon>
        <taxon>Crassulaceae</taxon>
        <taxon>Kalanchoe</taxon>
    </lineage>
</organism>
<evidence type="ECO:0000256" key="4">
    <source>
        <dbReference type="SAM" id="Coils"/>
    </source>
</evidence>
<evidence type="ECO:0000256" key="2">
    <source>
        <dbReference type="ARBA" id="ARBA00022786"/>
    </source>
</evidence>
<dbReference type="UniPathway" id="UPA00143"/>
<accession>A0A7N0SX40</accession>
<evidence type="ECO:0000256" key="3">
    <source>
        <dbReference type="PROSITE-ProRule" id="PRU00982"/>
    </source>
</evidence>
<evidence type="ECO:0000259" key="6">
    <source>
        <dbReference type="PROSITE" id="PS51649"/>
    </source>
</evidence>
<feature type="coiled-coil region" evidence="4">
    <location>
        <begin position="483"/>
        <end position="517"/>
    </location>
</feature>
<sequence length="526" mass="59159">MEEAHPHCCDLEVDVNGEETFMVNKKIISLYSNKLSKLFGKEASKTRNLKLVFNDFPGGARSFELIARFCYSNGKVKITPFNICLLYSAARYMEMDKSGAGTRNLLEQAEKFVGEINRWSWFELMAALKQCQDTLMNDRPFAILVEKCVESLVGRLVLASEASPSASTSSPDCAGFRFSCDSKSTESLKNSVTRVTWWFEDLVSMEPSLIQMVVRTMIAHKLDHALISKFLFFYQKTKFTTATSGEKRKLMKTLIDMLVLLDSSVVSSRSLFAILRICISLNVDKSLRTMLESMIGSQMDKATLDNLLIPASAGTNCLYDVNLVLRLLKAFMLRGHSLPSSAQIKRVASLIDVYITEIAPDPSLKPSKYIALVTALPDSVRESHDALYHAIDLYLQVHASSSEDVKLKLCSVIKYEKLSPEAFSHLTQNNRFASNSDIQAFKSRKSKLEKLTSQGIKTCPEVDPSCNAHIAFHNGELDVHKDNESLREHIKGIQCRVMELEKACKKMQNQMRTIMKSRSTSRSVRS</sequence>
<feature type="domain" description="BTB" evidence="5">
    <location>
        <begin position="9"/>
        <end position="73"/>
    </location>
</feature>
<evidence type="ECO:0000259" key="5">
    <source>
        <dbReference type="PROSITE" id="PS50097"/>
    </source>
</evidence>
<dbReference type="PROSITE" id="PS51649">
    <property type="entry name" value="NPH3"/>
    <property type="match status" value="1"/>
</dbReference>
<dbReference type="InterPro" id="IPR043454">
    <property type="entry name" value="NPH3/RPT2-like"/>
</dbReference>
<protein>
    <submittedName>
        <fullName evidence="7">Uncharacterized protein</fullName>
    </submittedName>
</protein>
<dbReference type="Gramene" id="Kaladp0011s1062.1.v1.1">
    <property type="protein sequence ID" value="Kaladp0011s1062.1.v1.1"/>
    <property type="gene ID" value="Kaladp0011s1062.v1.1"/>
</dbReference>
<keyword evidence="8" id="KW-1185">Reference proteome</keyword>
<comment type="similarity">
    <text evidence="3">Belongs to the NPH3 family.</text>
</comment>
<dbReference type="PANTHER" id="PTHR32370">
    <property type="entry name" value="OS12G0117600 PROTEIN"/>
    <property type="match status" value="1"/>
</dbReference>
<dbReference type="GO" id="GO:0016567">
    <property type="term" value="P:protein ubiquitination"/>
    <property type="evidence" value="ECO:0007669"/>
    <property type="project" value="UniProtKB-UniPathway"/>
</dbReference>
<keyword evidence="2" id="KW-0833">Ubl conjugation pathway</keyword>
<proteinExistence type="inferred from homology"/>
<evidence type="ECO:0000313" key="7">
    <source>
        <dbReference type="EnsemblPlants" id="Kaladp0011s1062.1.v1.1"/>
    </source>
</evidence>
<dbReference type="OMA" id="ITPFNIC"/>
<dbReference type="InterPro" id="IPR011333">
    <property type="entry name" value="SKP1/BTB/POZ_sf"/>
</dbReference>
<dbReference type="AlphaFoldDB" id="A0A7N0SX40"/>
<dbReference type="Pfam" id="PF00651">
    <property type="entry name" value="BTB"/>
    <property type="match status" value="1"/>
</dbReference>
<evidence type="ECO:0000256" key="1">
    <source>
        <dbReference type="ARBA" id="ARBA00004906"/>
    </source>
</evidence>
<keyword evidence="4" id="KW-0175">Coiled coil</keyword>
<reference evidence="7" key="1">
    <citation type="submission" date="2021-01" db="UniProtKB">
        <authorList>
            <consortium name="EnsemblPlants"/>
        </authorList>
    </citation>
    <scope>IDENTIFICATION</scope>
</reference>
<dbReference type="Pfam" id="PF03000">
    <property type="entry name" value="NPH3"/>
    <property type="match status" value="1"/>
</dbReference>